<dbReference type="EMBL" id="JAHHGZ010000033">
    <property type="protein sequence ID" value="MBW4670607.1"/>
    <property type="molecule type" value="Genomic_DNA"/>
</dbReference>
<evidence type="ECO:0000313" key="3">
    <source>
        <dbReference type="Proteomes" id="UP000729701"/>
    </source>
</evidence>
<evidence type="ECO:0000259" key="1">
    <source>
        <dbReference type="Pfam" id="PF00535"/>
    </source>
</evidence>
<reference evidence="2" key="1">
    <citation type="submission" date="2021-05" db="EMBL/GenBank/DDBJ databases">
        <authorList>
            <person name="Pietrasiak N."/>
            <person name="Ward R."/>
            <person name="Stajich J.E."/>
            <person name="Kurbessoian T."/>
        </authorList>
    </citation>
    <scope>NUCLEOTIDE SEQUENCE</scope>
    <source>
        <strain evidence="2">GSE-NOS-MK-12-04C</strain>
    </source>
</reference>
<dbReference type="InterPro" id="IPR001173">
    <property type="entry name" value="Glyco_trans_2-like"/>
</dbReference>
<accession>A0A951QR32</accession>
<dbReference type="EC" id="2.4.-.-" evidence="2"/>
<dbReference type="PANTHER" id="PTHR22916">
    <property type="entry name" value="GLYCOSYLTRANSFERASE"/>
    <property type="match status" value="1"/>
</dbReference>
<feature type="domain" description="Glycosyltransferase 2-like" evidence="1">
    <location>
        <begin position="8"/>
        <end position="108"/>
    </location>
</feature>
<dbReference type="GO" id="GO:0016757">
    <property type="term" value="F:glycosyltransferase activity"/>
    <property type="evidence" value="ECO:0007669"/>
    <property type="project" value="UniProtKB-KW"/>
</dbReference>
<dbReference type="AlphaFoldDB" id="A0A951QR32"/>
<keyword evidence="2" id="KW-0328">Glycosyltransferase</keyword>
<keyword evidence="2" id="KW-0808">Transferase</keyword>
<gene>
    <name evidence="2" type="ORF">KME60_25105</name>
</gene>
<evidence type="ECO:0000313" key="2">
    <source>
        <dbReference type="EMBL" id="MBW4670607.1"/>
    </source>
</evidence>
<organism evidence="2 3">
    <name type="scientific">Cyanomargarita calcarea GSE-NOS-MK-12-04C</name>
    <dbReference type="NCBI Taxonomy" id="2839659"/>
    <lineage>
        <taxon>Bacteria</taxon>
        <taxon>Bacillati</taxon>
        <taxon>Cyanobacteriota</taxon>
        <taxon>Cyanophyceae</taxon>
        <taxon>Nostocales</taxon>
        <taxon>Cyanomargaritaceae</taxon>
        <taxon>Cyanomargarita</taxon>
    </lineage>
</organism>
<protein>
    <submittedName>
        <fullName evidence="2">Glycosyltransferase</fullName>
        <ecNumber evidence="2">2.4.-.-</ecNumber>
    </submittedName>
</protein>
<dbReference type="Gene3D" id="3.90.550.10">
    <property type="entry name" value="Spore Coat Polysaccharide Biosynthesis Protein SpsA, Chain A"/>
    <property type="match status" value="1"/>
</dbReference>
<dbReference type="SUPFAM" id="SSF53448">
    <property type="entry name" value="Nucleotide-diphospho-sugar transferases"/>
    <property type="match status" value="1"/>
</dbReference>
<dbReference type="Proteomes" id="UP000729701">
    <property type="component" value="Unassembled WGS sequence"/>
</dbReference>
<comment type="caution">
    <text evidence="2">The sequence shown here is derived from an EMBL/GenBank/DDBJ whole genome shotgun (WGS) entry which is preliminary data.</text>
</comment>
<reference evidence="2" key="2">
    <citation type="journal article" date="2022" name="Microbiol. Resour. Announc.">
        <title>Metagenome Sequencing to Explore Phylogenomics of Terrestrial Cyanobacteria.</title>
        <authorList>
            <person name="Ward R.D."/>
            <person name="Stajich J.E."/>
            <person name="Johansen J.R."/>
            <person name="Huntemann M."/>
            <person name="Clum A."/>
            <person name="Foster B."/>
            <person name="Foster B."/>
            <person name="Roux S."/>
            <person name="Palaniappan K."/>
            <person name="Varghese N."/>
            <person name="Mukherjee S."/>
            <person name="Reddy T.B.K."/>
            <person name="Daum C."/>
            <person name="Copeland A."/>
            <person name="Chen I.A."/>
            <person name="Ivanova N.N."/>
            <person name="Kyrpides N.C."/>
            <person name="Shapiro N."/>
            <person name="Eloe-Fadrosh E.A."/>
            <person name="Pietrasiak N."/>
        </authorList>
    </citation>
    <scope>NUCLEOTIDE SEQUENCE</scope>
    <source>
        <strain evidence="2">GSE-NOS-MK-12-04C</strain>
    </source>
</reference>
<dbReference type="InterPro" id="IPR029044">
    <property type="entry name" value="Nucleotide-diphossugar_trans"/>
</dbReference>
<dbReference type="Pfam" id="PF00535">
    <property type="entry name" value="Glycos_transf_2"/>
    <property type="match status" value="1"/>
</dbReference>
<name>A0A951QR32_9CYAN</name>
<sequence>MNTQPLVTILINNYNYARFLGEAIDSALNQTYPNIEVVVVDDGSTDNSLEIISRYEERILPVLKENGGQASAFNTGFAKTKGEIIVFLDADDYLFPHTVEEVVAAWKPGIVKVQYRLQKIDNLKNPIGFCPAIDSPMDSGDVLPILLKKGRYISPVTSGNSFSRSVLTQILPVPEAEFRLCADAYLIFIAPFYGQVVSIEKTLGVYRIHGSNSWYANNSKSVTNVFQKLVQQDLKDYDLVTKKALELNYKVSQNLGFQDYIHLRFRLACLRLEPQNHPVESDSAFSLVFWGVRAVWLSNLGWKKRFTFSLWFLCVGFLPLPLAKLAIDRLDQRSGPRPLNWIIKKLRFQPVS</sequence>
<proteinExistence type="predicted"/>
<dbReference type="PANTHER" id="PTHR22916:SF65">
    <property type="entry name" value="SLR1065 PROTEIN"/>
    <property type="match status" value="1"/>
</dbReference>